<protein>
    <submittedName>
        <fullName evidence="3">Solute carrier family 43 member 3-like 2</fullName>
    </submittedName>
</protein>
<dbReference type="EMBL" id="JAHLQT010027102">
    <property type="protein sequence ID" value="KAG7162780.1"/>
    <property type="molecule type" value="Genomic_DNA"/>
</dbReference>
<sequence>MQESTCKENVTNTPTYKDTFFSTASPDYLWGASILLSVGGNTIRMAGLQLGNLFPQRRNTAMAIISGIFTPSAGLFMVLQSMFEKGLKWEDVCMGCSAVTFLIILFTPLFPRHHVPYGDVSETTETENTEKKRDEKPGGPLSSSIISVSSFLYLFWLFNNLFAVVLFGTYFNSWINKFSKTEEEAGFYSRLFGYANLLCALVTPLPGLMVDCISSVLKRG</sequence>
<dbReference type="InterPro" id="IPR036259">
    <property type="entry name" value="MFS_trans_sf"/>
</dbReference>
<feature type="compositionally biased region" description="Basic and acidic residues" evidence="1">
    <location>
        <begin position="128"/>
        <end position="137"/>
    </location>
</feature>
<gene>
    <name evidence="3" type="primary">Slc43A3-L2</name>
    <name evidence="3" type="ORF">Hamer_G018306</name>
</gene>
<evidence type="ECO:0000256" key="1">
    <source>
        <dbReference type="SAM" id="MobiDB-lite"/>
    </source>
</evidence>
<feature type="non-terminal residue" evidence="3">
    <location>
        <position position="1"/>
    </location>
</feature>
<keyword evidence="2" id="KW-0812">Transmembrane</keyword>
<feature type="region of interest" description="Disordered" evidence="1">
    <location>
        <begin position="120"/>
        <end position="141"/>
    </location>
</feature>
<evidence type="ECO:0000313" key="4">
    <source>
        <dbReference type="Proteomes" id="UP000747542"/>
    </source>
</evidence>
<feature type="transmembrane region" description="Helical" evidence="2">
    <location>
        <begin position="89"/>
        <end position="110"/>
    </location>
</feature>
<feature type="transmembrane region" description="Helical" evidence="2">
    <location>
        <begin position="151"/>
        <end position="171"/>
    </location>
</feature>
<reference evidence="3" key="1">
    <citation type="journal article" date="2021" name="Sci. Adv.">
        <title>The American lobster genome reveals insights on longevity, neural, and immune adaptations.</title>
        <authorList>
            <person name="Polinski J.M."/>
            <person name="Zimin A.V."/>
            <person name="Clark K.F."/>
            <person name="Kohn A.B."/>
            <person name="Sadowski N."/>
            <person name="Timp W."/>
            <person name="Ptitsyn A."/>
            <person name="Khanna P."/>
            <person name="Romanova D.Y."/>
            <person name="Williams P."/>
            <person name="Greenwood S.J."/>
            <person name="Moroz L.L."/>
            <person name="Walt D.R."/>
            <person name="Bodnar A.G."/>
        </authorList>
    </citation>
    <scope>NUCLEOTIDE SEQUENCE</scope>
    <source>
        <strain evidence="3">GMGI-L3</strain>
    </source>
</reference>
<dbReference type="PANTHER" id="PTHR20765">
    <property type="entry name" value="SOLUTE CARRIER FAMILY 43 MEMBER 3-RELATED"/>
    <property type="match status" value="1"/>
</dbReference>
<dbReference type="PANTHER" id="PTHR20765:SF1">
    <property type="entry name" value="EQUILIBRATIVE NUCLEOBASE TRANSPORTER 1"/>
    <property type="match status" value="1"/>
</dbReference>
<keyword evidence="2" id="KW-1133">Transmembrane helix</keyword>
<accession>A0A8J5JRC1</accession>
<evidence type="ECO:0000313" key="3">
    <source>
        <dbReference type="EMBL" id="KAG7162780.1"/>
    </source>
</evidence>
<keyword evidence="4" id="KW-1185">Reference proteome</keyword>
<dbReference type="InterPro" id="IPR027197">
    <property type="entry name" value="SLC43A3"/>
</dbReference>
<evidence type="ECO:0000256" key="2">
    <source>
        <dbReference type="SAM" id="Phobius"/>
    </source>
</evidence>
<dbReference type="Proteomes" id="UP000747542">
    <property type="component" value="Unassembled WGS sequence"/>
</dbReference>
<name>A0A8J5JRC1_HOMAM</name>
<feature type="transmembrane region" description="Helical" evidence="2">
    <location>
        <begin position="191"/>
        <end position="217"/>
    </location>
</feature>
<feature type="transmembrane region" description="Helical" evidence="2">
    <location>
        <begin position="28"/>
        <end position="48"/>
    </location>
</feature>
<feature type="transmembrane region" description="Helical" evidence="2">
    <location>
        <begin position="60"/>
        <end position="83"/>
    </location>
</feature>
<proteinExistence type="predicted"/>
<dbReference type="SUPFAM" id="SSF103473">
    <property type="entry name" value="MFS general substrate transporter"/>
    <property type="match status" value="1"/>
</dbReference>
<keyword evidence="2" id="KW-0472">Membrane</keyword>
<organism evidence="3 4">
    <name type="scientific">Homarus americanus</name>
    <name type="common">American lobster</name>
    <dbReference type="NCBI Taxonomy" id="6706"/>
    <lineage>
        <taxon>Eukaryota</taxon>
        <taxon>Metazoa</taxon>
        <taxon>Ecdysozoa</taxon>
        <taxon>Arthropoda</taxon>
        <taxon>Crustacea</taxon>
        <taxon>Multicrustacea</taxon>
        <taxon>Malacostraca</taxon>
        <taxon>Eumalacostraca</taxon>
        <taxon>Eucarida</taxon>
        <taxon>Decapoda</taxon>
        <taxon>Pleocyemata</taxon>
        <taxon>Astacidea</taxon>
        <taxon>Nephropoidea</taxon>
        <taxon>Nephropidae</taxon>
        <taxon>Homarus</taxon>
    </lineage>
</organism>
<dbReference type="AlphaFoldDB" id="A0A8J5JRC1"/>
<comment type="caution">
    <text evidence="3">The sequence shown here is derived from an EMBL/GenBank/DDBJ whole genome shotgun (WGS) entry which is preliminary data.</text>
</comment>